<keyword evidence="6" id="KW-0136">Cellulose degradation</keyword>
<dbReference type="PhylomeDB" id="B8MCW0"/>
<keyword evidence="8" id="KW-0119">Carbohydrate metabolism</keyword>
<dbReference type="InterPro" id="IPR017853">
    <property type="entry name" value="GH"/>
</dbReference>
<dbReference type="eggNOG" id="ENOG502QQ55">
    <property type="taxonomic scope" value="Eukaryota"/>
</dbReference>
<evidence type="ECO:0000256" key="9">
    <source>
        <dbReference type="ARBA" id="ARBA00023295"/>
    </source>
</evidence>
<dbReference type="SUPFAM" id="SSF52279">
    <property type="entry name" value="Beta-D-glucan exohydrolase, C-terminal domain"/>
    <property type="match status" value="1"/>
</dbReference>
<evidence type="ECO:0000313" key="12">
    <source>
        <dbReference type="EMBL" id="EED17486.1"/>
    </source>
</evidence>
<dbReference type="InterPro" id="IPR036881">
    <property type="entry name" value="Glyco_hydro_3_C_sf"/>
</dbReference>
<protein>
    <recommendedName>
        <fullName evidence="4">beta-glucosidase</fullName>
        <ecNumber evidence="4">3.2.1.21</ecNumber>
    </recommendedName>
</protein>
<dbReference type="InterPro" id="IPR001764">
    <property type="entry name" value="Glyco_hydro_3_N"/>
</dbReference>
<dbReference type="Gene3D" id="3.40.50.1700">
    <property type="entry name" value="Glycoside hydrolase family 3 C-terminal domain"/>
    <property type="match status" value="1"/>
</dbReference>
<evidence type="ECO:0000256" key="2">
    <source>
        <dbReference type="ARBA" id="ARBA00004987"/>
    </source>
</evidence>
<dbReference type="VEuPathDB" id="FungiDB:TSTA_113120"/>
<keyword evidence="7" id="KW-0325">Glycoprotein</keyword>
<dbReference type="InterPro" id="IPR002772">
    <property type="entry name" value="Glyco_hydro_3_C"/>
</dbReference>
<dbReference type="OMA" id="MAWEVET"/>
<evidence type="ECO:0000256" key="3">
    <source>
        <dbReference type="ARBA" id="ARBA00005336"/>
    </source>
</evidence>
<evidence type="ECO:0000256" key="6">
    <source>
        <dbReference type="ARBA" id="ARBA00023001"/>
    </source>
</evidence>
<evidence type="ECO:0000256" key="1">
    <source>
        <dbReference type="ARBA" id="ARBA00000448"/>
    </source>
</evidence>
<evidence type="ECO:0000256" key="7">
    <source>
        <dbReference type="ARBA" id="ARBA00023180"/>
    </source>
</evidence>
<evidence type="ECO:0000256" key="10">
    <source>
        <dbReference type="ARBA" id="ARBA00023326"/>
    </source>
</evidence>
<organism evidence="12 13">
    <name type="scientific">Talaromyces stipitatus (strain ATCC 10500 / CBS 375.48 / QM 6759 / NRRL 1006)</name>
    <name type="common">Penicillium stipitatum</name>
    <dbReference type="NCBI Taxonomy" id="441959"/>
    <lineage>
        <taxon>Eukaryota</taxon>
        <taxon>Fungi</taxon>
        <taxon>Dikarya</taxon>
        <taxon>Ascomycota</taxon>
        <taxon>Pezizomycotina</taxon>
        <taxon>Eurotiomycetes</taxon>
        <taxon>Eurotiomycetidae</taxon>
        <taxon>Eurotiales</taxon>
        <taxon>Trichocomaceae</taxon>
        <taxon>Talaromyces</taxon>
        <taxon>Talaromyces sect. Talaromyces</taxon>
    </lineage>
</organism>
<dbReference type="EC" id="3.2.1.21" evidence="4"/>
<dbReference type="FunFam" id="2.60.40.10:FF:000495">
    <property type="entry name" value="Periplasmic beta-glucosidase"/>
    <property type="match status" value="1"/>
</dbReference>
<dbReference type="PANTHER" id="PTHR42715:SF10">
    <property type="entry name" value="BETA-GLUCOSIDASE"/>
    <property type="match status" value="1"/>
</dbReference>
<evidence type="ECO:0000256" key="8">
    <source>
        <dbReference type="ARBA" id="ARBA00023277"/>
    </source>
</evidence>
<evidence type="ECO:0000256" key="4">
    <source>
        <dbReference type="ARBA" id="ARBA00012744"/>
    </source>
</evidence>
<dbReference type="GeneID" id="8101624"/>
<name>B8MCW0_TALSN</name>
<dbReference type="STRING" id="441959.B8MCW0"/>
<evidence type="ECO:0000259" key="11">
    <source>
        <dbReference type="SMART" id="SM01217"/>
    </source>
</evidence>
<dbReference type="AlphaFoldDB" id="B8MCW0"/>
<keyword evidence="10" id="KW-0624">Polysaccharide degradation</keyword>
<dbReference type="Gene3D" id="3.20.20.300">
    <property type="entry name" value="Glycoside hydrolase, family 3, N-terminal domain"/>
    <property type="match status" value="1"/>
</dbReference>
<comment type="catalytic activity">
    <reaction evidence="1">
        <text>Hydrolysis of terminal, non-reducing beta-D-glucosyl residues with release of beta-D-glucose.</text>
        <dbReference type="EC" id="3.2.1.21"/>
    </reaction>
</comment>
<comment type="similarity">
    <text evidence="3">Belongs to the glycosyl hydrolase 3 family.</text>
</comment>
<dbReference type="InterPro" id="IPR036962">
    <property type="entry name" value="Glyco_hydro_3_N_sf"/>
</dbReference>
<dbReference type="SUPFAM" id="SSF51445">
    <property type="entry name" value="(Trans)glycosidases"/>
    <property type="match status" value="1"/>
</dbReference>
<dbReference type="InParanoid" id="B8MCW0"/>
<keyword evidence="13" id="KW-1185">Reference proteome</keyword>
<dbReference type="HOGENOM" id="CLU_004542_5_1_1"/>
<dbReference type="SMART" id="SM01217">
    <property type="entry name" value="Fn3_like"/>
    <property type="match status" value="1"/>
</dbReference>
<comment type="pathway">
    <text evidence="2">Glycan metabolism; cellulose degradation.</text>
</comment>
<dbReference type="Pfam" id="PF00933">
    <property type="entry name" value="Glyco_hydro_3"/>
    <property type="match status" value="1"/>
</dbReference>
<dbReference type="InterPro" id="IPR050288">
    <property type="entry name" value="Cellulose_deg_GH3"/>
</dbReference>
<keyword evidence="9" id="KW-0326">Glycosidase</keyword>
<dbReference type="Proteomes" id="UP000001745">
    <property type="component" value="Unassembled WGS sequence"/>
</dbReference>
<accession>B8MCW0</accession>
<sequence>MGVRWVLSPELDVGREPRYGRVGEMYGEDQYLNGVFGTSYVKTMEEKDEKGYMKVATTIKHFVYGVPTGGINTASQSGGLNHLFNDLVAPFATVIKEAQPASVMISYASIDCEPMSVNKFMMQTVLRQKLDFDGVFMSDALAILHLHTQSKVAKSLEDAALRALKAGLQLELSPAQPAAFPTLVSSTNIAWVRERIDDAVLRILKIKFQTGLFDEELPQIADAQATLRLEAHLAINRNMSRESIVLLQNDGILPLTKNKNGTWPKTAIIGPFANIINPGSYAPNNSTDRSFGKSLYQSMVSAFSFDRVSFTQGADIIGNDTSGIKAAVQAAKEAGLAVLMLGSLSVITADPLFNERRDGEFFTHADLGFPGRQQDLLDAILATGVPTVVILSGGQAFVLNDHTLQSNAILHSFLGGEYTTDALVEILTGEVNPSGKLTISMPQSSSTIPVYYNYLPSDNQGGVAGIAPGNFTTAWQFPSLPTPPTMAFGYGLSYTTFKYSNAQISSGESINLTVDITNTGNMTGKEVVQLYFRPEFSVIETPVKKLIRFEKIELAPGETVTVDFTVPTWDLGYYRHMAWEVETGAYSFWVGSSSRDHDLIYLNATVV</sequence>
<dbReference type="GO" id="GO:0030245">
    <property type="term" value="P:cellulose catabolic process"/>
    <property type="evidence" value="ECO:0007669"/>
    <property type="project" value="UniProtKB-KW"/>
</dbReference>
<reference evidence="13" key="1">
    <citation type="journal article" date="2015" name="Genome Announc.">
        <title>Genome sequence of the AIDS-associated pathogen Penicillium marneffei (ATCC18224) and its near taxonomic relative Talaromyces stipitatus (ATCC10500).</title>
        <authorList>
            <person name="Nierman W.C."/>
            <person name="Fedorova-Abrams N.D."/>
            <person name="Andrianopoulos A."/>
        </authorList>
    </citation>
    <scope>NUCLEOTIDE SEQUENCE [LARGE SCALE GENOMIC DNA]</scope>
    <source>
        <strain evidence="13">ATCC 10500 / CBS 375.48 / QM 6759 / NRRL 1006</strain>
    </source>
</reference>
<evidence type="ECO:0000256" key="5">
    <source>
        <dbReference type="ARBA" id="ARBA00022801"/>
    </source>
</evidence>
<dbReference type="OrthoDB" id="2123594at2759"/>
<dbReference type="Pfam" id="PF01915">
    <property type="entry name" value="Glyco_hydro_3_C"/>
    <property type="match status" value="1"/>
</dbReference>
<gene>
    <name evidence="12" type="ORF">TSTA_113120</name>
</gene>
<keyword evidence="5" id="KW-0378">Hydrolase</keyword>
<evidence type="ECO:0000313" key="13">
    <source>
        <dbReference type="Proteomes" id="UP000001745"/>
    </source>
</evidence>
<dbReference type="EMBL" id="EQ962655">
    <property type="protein sequence ID" value="EED17486.1"/>
    <property type="molecule type" value="Genomic_DNA"/>
</dbReference>
<dbReference type="Pfam" id="PF14310">
    <property type="entry name" value="Fn3-like"/>
    <property type="match status" value="1"/>
</dbReference>
<dbReference type="InterPro" id="IPR013783">
    <property type="entry name" value="Ig-like_fold"/>
</dbReference>
<feature type="domain" description="Fibronectin type III-like" evidence="11">
    <location>
        <begin position="526"/>
        <end position="594"/>
    </location>
</feature>
<proteinExistence type="inferred from homology"/>
<dbReference type="InterPro" id="IPR026891">
    <property type="entry name" value="Fn3-like"/>
</dbReference>
<dbReference type="GO" id="GO:0008422">
    <property type="term" value="F:beta-glucosidase activity"/>
    <property type="evidence" value="ECO:0007669"/>
    <property type="project" value="UniProtKB-EC"/>
</dbReference>
<dbReference type="Gene3D" id="2.60.40.10">
    <property type="entry name" value="Immunoglobulins"/>
    <property type="match status" value="1"/>
</dbReference>
<dbReference type="PANTHER" id="PTHR42715">
    <property type="entry name" value="BETA-GLUCOSIDASE"/>
    <property type="match status" value="1"/>
</dbReference>
<dbReference type="RefSeq" id="XP_002481478.1">
    <property type="nucleotide sequence ID" value="XM_002481433.1"/>
</dbReference>